<accession>A0A0C3QDE7</accession>
<dbReference type="OrthoDB" id="3161083at2759"/>
<organism evidence="1 2">
    <name type="scientific">Tulasnella calospora MUT 4182</name>
    <dbReference type="NCBI Taxonomy" id="1051891"/>
    <lineage>
        <taxon>Eukaryota</taxon>
        <taxon>Fungi</taxon>
        <taxon>Dikarya</taxon>
        <taxon>Basidiomycota</taxon>
        <taxon>Agaricomycotina</taxon>
        <taxon>Agaricomycetes</taxon>
        <taxon>Cantharellales</taxon>
        <taxon>Tulasnellaceae</taxon>
        <taxon>Tulasnella</taxon>
    </lineage>
</organism>
<proteinExistence type="predicted"/>
<dbReference type="EMBL" id="KN823101">
    <property type="protein sequence ID" value="KIO22784.1"/>
    <property type="molecule type" value="Genomic_DNA"/>
</dbReference>
<sequence>MTTGTCGERYRWGDVEILALVQVFPHLELLDVDINPDTFYESTSYAARLVNLRALCWRLPRTPERLTMEWQVQHKDALMMSGNLRNTLTNFAFVDGIEWVRGVNGWYALDHLAAS</sequence>
<keyword evidence="2" id="KW-1185">Reference proteome</keyword>
<protein>
    <submittedName>
        <fullName evidence="1">Uncharacterized protein</fullName>
    </submittedName>
</protein>
<evidence type="ECO:0000313" key="1">
    <source>
        <dbReference type="EMBL" id="KIO22784.1"/>
    </source>
</evidence>
<evidence type="ECO:0000313" key="2">
    <source>
        <dbReference type="Proteomes" id="UP000054248"/>
    </source>
</evidence>
<reference evidence="2" key="2">
    <citation type="submission" date="2015-01" db="EMBL/GenBank/DDBJ databases">
        <title>Evolutionary Origins and Diversification of the Mycorrhizal Mutualists.</title>
        <authorList>
            <consortium name="DOE Joint Genome Institute"/>
            <consortium name="Mycorrhizal Genomics Consortium"/>
            <person name="Kohler A."/>
            <person name="Kuo A."/>
            <person name="Nagy L.G."/>
            <person name="Floudas D."/>
            <person name="Copeland A."/>
            <person name="Barry K.W."/>
            <person name="Cichocki N."/>
            <person name="Veneault-Fourrey C."/>
            <person name="LaButti K."/>
            <person name="Lindquist E.A."/>
            <person name="Lipzen A."/>
            <person name="Lundell T."/>
            <person name="Morin E."/>
            <person name="Murat C."/>
            <person name="Riley R."/>
            <person name="Ohm R."/>
            <person name="Sun H."/>
            <person name="Tunlid A."/>
            <person name="Henrissat B."/>
            <person name="Grigoriev I.V."/>
            <person name="Hibbett D.S."/>
            <person name="Martin F."/>
        </authorList>
    </citation>
    <scope>NUCLEOTIDE SEQUENCE [LARGE SCALE GENOMIC DNA]</scope>
    <source>
        <strain evidence="2">MUT 4182</strain>
    </source>
</reference>
<name>A0A0C3QDE7_9AGAM</name>
<gene>
    <name evidence="1" type="ORF">M407DRAFT_245048</name>
</gene>
<dbReference type="Proteomes" id="UP000054248">
    <property type="component" value="Unassembled WGS sequence"/>
</dbReference>
<reference evidence="1 2" key="1">
    <citation type="submission" date="2014-04" db="EMBL/GenBank/DDBJ databases">
        <authorList>
            <consortium name="DOE Joint Genome Institute"/>
            <person name="Kuo A."/>
            <person name="Girlanda M."/>
            <person name="Perotto S."/>
            <person name="Kohler A."/>
            <person name="Nagy L.G."/>
            <person name="Floudas D."/>
            <person name="Copeland A."/>
            <person name="Barry K.W."/>
            <person name="Cichocki N."/>
            <person name="Veneault-Fourrey C."/>
            <person name="LaButti K."/>
            <person name="Lindquist E.A."/>
            <person name="Lipzen A."/>
            <person name="Lundell T."/>
            <person name="Morin E."/>
            <person name="Murat C."/>
            <person name="Sun H."/>
            <person name="Tunlid A."/>
            <person name="Henrissat B."/>
            <person name="Grigoriev I.V."/>
            <person name="Hibbett D.S."/>
            <person name="Martin F."/>
            <person name="Nordberg H.P."/>
            <person name="Cantor M.N."/>
            <person name="Hua S.X."/>
        </authorList>
    </citation>
    <scope>NUCLEOTIDE SEQUENCE [LARGE SCALE GENOMIC DNA]</scope>
    <source>
        <strain evidence="1 2">MUT 4182</strain>
    </source>
</reference>
<dbReference type="AlphaFoldDB" id="A0A0C3QDE7"/>
<dbReference type="HOGENOM" id="CLU_2110729_0_0_1"/>